<dbReference type="PANTHER" id="PTHR43684:SF4">
    <property type="entry name" value="ENOYL-COA HYDRATASE_ISOMERASE FAMILY PROTEIN (AFU_ORTHOLOGUE AFUA_1G01890)"/>
    <property type="match status" value="1"/>
</dbReference>
<dbReference type="PANTHER" id="PTHR43684">
    <property type="match status" value="1"/>
</dbReference>
<dbReference type="RefSeq" id="XP_013264915.1">
    <property type="nucleotide sequence ID" value="XM_013409461.1"/>
</dbReference>
<dbReference type="Gene3D" id="3.90.226.10">
    <property type="entry name" value="2-enoyl-CoA Hydratase, Chain A, domain 1"/>
    <property type="match status" value="1"/>
</dbReference>
<dbReference type="InterPro" id="IPR001753">
    <property type="entry name" value="Enoyl-CoA_hydra/iso"/>
</dbReference>
<dbReference type="CDD" id="cd06558">
    <property type="entry name" value="crotonase-like"/>
    <property type="match status" value="1"/>
</dbReference>
<name>A0A072Q366_9EURO</name>
<dbReference type="Proteomes" id="UP000027920">
    <property type="component" value="Unassembled WGS sequence"/>
</dbReference>
<dbReference type="Pfam" id="PF00378">
    <property type="entry name" value="ECH_1"/>
    <property type="match status" value="1"/>
</dbReference>
<dbReference type="STRING" id="1182545.A0A072Q366"/>
<comment type="similarity">
    <text evidence="1">Belongs to the enoyl-CoA hydratase/isomerase family.</text>
</comment>
<dbReference type="InterPro" id="IPR029045">
    <property type="entry name" value="ClpP/crotonase-like_dom_sf"/>
</dbReference>
<accession>A0A072Q366</accession>
<dbReference type="SUPFAM" id="SSF52096">
    <property type="entry name" value="ClpP/crotonase"/>
    <property type="match status" value="1"/>
</dbReference>
<dbReference type="HOGENOM" id="CLU_009834_7_2_1"/>
<organism evidence="2 3">
    <name type="scientific">Exophiala aquamarina CBS 119918</name>
    <dbReference type="NCBI Taxonomy" id="1182545"/>
    <lineage>
        <taxon>Eukaryota</taxon>
        <taxon>Fungi</taxon>
        <taxon>Dikarya</taxon>
        <taxon>Ascomycota</taxon>
        <taxon>Pezizomycotina</taxon>
        <taxon>Eurotiomycetes</taxon>
        <taxon>Chaetothyriomycetidae</taxon>
        <taxon>Chaetothyriales</taxon>
        <taxon>Herpotrichiellaceae</taxon>
        <taxon>Exophiala</taxon>
    </lineage>
</organism>
<dbReference type="InterPro" id="IPR051053">
    <property type="entry name" value="ECH/Chromodomain_protein"/>
</dbReference>
<dbReference type="OrthoDB" id="2018133at2759"/>
<evidence type="ECO:0000313" key="2">
    <source>
        <dbReference type="EMBL" id="KEF62325.1"/>
    </source>
</evidence>
<keyword evidence="3" id="KW-1185">Reference proteome</keyword>
<evidence type="ECO:0008006" key="4">
    <source>
        <dbReference type="Google" id="ProtNLM"/>
    </source>
</evidence>
<dbReference type="AlphaFoldDB" id="A0A072Q366"/>
<dbReference type="EMBL" id="AMGV01000001">
    <property type="protein sequence ID" value="KEF62325.1"/>
    <property type="molecule type" value="Genomic_DNA"/>
</dbReference>
<protein>
    <recommendedName>
        <fullName evidence="4">Enoyl-CoA hydratase</fullName>
    </recommendedName>
</protein>
<proteinExistence type="inferred from homology"/>
<gene>
    <name evidence="2" type="ORF">A1O9_00297</name>
</gene>
<evidence type="ECO:0000313" key="3">
    <source>
        <dbReference type="Proteomes" id="UP000027920"/>
    </source>
</evidence>
<comment type="caution">
    <text evidence="2">The sequence shown here is derived from an EMBL/GenBank/DDBJ whole genome shotgun (WGS) entry which is preliminary data.</text>
</comment>
<dbReference type="GeneID" id="25275249"/>
<evidence type="ECO:0000256" key="1">
    <source>
        <dbReference type="ARBA" id="ARBA00005254"/>
    </source>
</evidence>
<reference evidence="2 3" key="1">
    <citation type="submission" date="2013-03" db="EMBL/GenBank/DDBJ databases">
        <title>The Genome Sequence of Exophiala aquamarina CBS 119918.</title>
        <authorList>
            <consortium name="The Broad Institute Genomics Platform"/>
            <person name="Cuomo C."/>
            <person name="de Hoog S."/>
            <person name="Gorbushina A."/>
            <person name="Walker B."/>
            <person name="Young S.K."/>
            <person name="Zeng Q."/>
            <person name="Gargeya S."/>
            <person name="Fitzgerald M."/>
            <person name="Haas B."/>
            <person name="Abouelleil A."/>
            <person name="Allen A.W."/>
            <person name="Alvarado L."/>
            <person name="Arachchi H.M."/>
            <person name="Berlin A.M."/>
            <person name="Chapman S.B."/>
            <person name="Gainer-Dewar J."/>
            <person name="Goldberg J."/>
            <person name="Griggs A."/>
            <person name="Gujja S."/>
            <person name="Hansen M."/>
            <person name="Howarth C."/>
            <person name="Imamovic A."/>
            <person name="Ireland A."/>
            <person name="Larimer J."/>
            <person name="McCowan C."/>
            <person name="Murphy C."/>
            <person name="Pearson M."/>
            <person name="Poon T.W."/>
            <person name="Priest M."/>
            <person name="Roberts A."/>
            <person name="Saif S."/>
            <person name="Shea T."/>
            <person name="Sisk P."/>
            <person name="Sykes S."/>
            <person name="Wortman J."/>
            <person name="Nusbaum C."/>
            <person name="Birren B."/>
        </authorList>
    </citation>
    <scope>NUCLEOTIDE SEQUENCE [LARGE SCALE GENOMIC DNA]</scope>
    <source>
        <strain evidence="2 3">CBS 119918</strain>
    </source>
</reference>
<sequence length="315" mass="34752">MSNPLSSIAVPQRYRTSANRQVLISNYPETAPGVTPIQIVTLNRPEKLNAFTIEMINALEEFFTVVDVDDRVKVIILTGAGRTFSAGIDLSIDATERKNPPTRELRDPGGTLALSMYNCSKTIIVAYNGLSVGIGMTSTLAAAIRVASVKSEFGFPFARIGLTMESSSSFFLPRMVGYSNATYLLTTGARHKAESSVLQGIFAALVPEPQDVLPRALEIAKDVLENVSTMAAHLNRQLIWRNADSAEKAHLVDSPLLYDMFGSKDHLEFKNSFFEKRKAKFTDLLSEDAPRTYPWWTELSVSTKPKARLQADSKL</sequence>
<dbReference type="VEuPathDB" id="FungiDB:A1O9_00297"/>